<proteinExistence type="predicted"/>
<protein>
    <submittedName>
        <fullName evidence="1">Uncharacterized protein</fullName>
    </submittedName>
</protein>
<evidence type="ECO:0000313" key="2">
    <source>
        <dbReference type="Proteomes" id="UP000018725"/>
    </source>
</evidence>
<evidence type="ECO:0000313" key="1">
    <source>
        <dbReference type="EMBL" id="AHC33888.1"/>
    </source>
</evidence>
<name>A0ACA7P1U8_9PSED</name>
<sequence>MWNEPVLTKKQVVVFFSVVSLIYVYPVIRADYAYIDDSWRSLLLAGDGWKNQGRILLEVLHKFLTFTGGTTNIFPLPLLISVFAMVLAMTRLTCWYFPTPSWVACLVVLPVLCNPFFLGNIAYQYDGPGMILAVAAVIYAITCTVENVFLRGLVAAVSMAVTLALYQLTITLFIGLCCIECLWGVRNRIEVNSILYTLLQRGLQLLCAGLIYYLTAYQFITSHRGDSILFDANWLSVVQRKFLFSMGSIYSLANAWNAALFVGLLVVASVGLLSWLASIATLQGRPLGKIVVLIACLGVLPVLLLCVPGAILFLAEPNLDARNYIGFSAVLVLLLLLSYDVLGRVWKPLRVLLVMPVLFMFSFCYAFGQVLIAKKELETAVAQYIAYDIVAHESLSAAPIFYYVGPLTAGNWLPRGHAAMTYMPSLRYLLSDANTLLHPQFMTRLGINNVVEGDRENFEAAIAAGNRYSRVVDRKFYSIYLTEQGGFIVFKEILDPEDYTLQLNEK</sequence>
<keyword evidence="2" id="KW-1185">Reference proteome</keyword>
<organism evidence="1 2">
    <name type="scientific">Pseudomonas gorinensis</name>
    <dbReference type="NCBI Taxonomy" id="3240790"/>
    <lineage>
        <taxon>Bacteria</taxon>
        <taxon>Pseudomonadati</taxon>
        <taxon>Pseudomonadota</taxon>
        <taxon>Gammaproteobacteria</taxon>
        <taxon>Pseudomonadales</taxon>
        <taxon>Pseudomonadaceae</taxon>
        <taxon>Pseudomonas</taxon>
    </lineage>
</organism>
<dbReference type="Proteomes" id="UP000018725">
    <property type="component" value="Chromosome"/>
</dbReference>
<gene>
    <name evidence="1" type="ORF">U771_06705</name>
</gene>
<accession>A0ACA7P1U8</accession>
<dbReference type="EMBL" id="CP006852">
    <property type="protein sequence ID" value="AHC33888.1"/>
    <property type="molecule type" value="Genomic_DNA"/>
</dbReference>
<reference evidence="1 2" key="1">
    <citation type="journal article" date="2014" name="Genome Announc.">
        <title>Complete Genome Sequence of Pseudomonas sp. Strain TKP, Isolated from a gamma-Hexachlorocyclohexane-Degrading Mixed Culture.</title>
        <authorList>
            <person name="Ohtsubo Y."/>
            <person name="Kishida K."/>
            <person name="Sato T."/>
            <person name="Tabata M."/>
            <person name="Kawasumi T."/>
            <person name="Ogura Y."/>
            <person name="Hayashi T."/>
            <person name="Tsuda M."/>
            <person name="Nagata Y."/>
        </authorList>
    </citation>
    <scope>NUCLEOTIDE SEQUENCE [LARGE SCALE GENOMIC DNA]</scope>
    <source>
        <strain evidence="1 2">TKP</strain>
    </source>
</reference>